<dbReference type="InterPro" id="IPR037925">
    <property type="entry name" value="FlgE/F/G-like"/>
</dbReference>
<keyword evidence="9" id="KW-0282">Flagellum</keyword>
<dbReference type="PANTHER" id="PTHR30435">
    <property type="entry name" value="FLAGELLAR PROTEIN"/>
    <property type="match status" value="1"/>
</dbReference>
<dbReference type="InterPro" id="IPR053967">
    <property type="entry name" value="LlgE_F_G-like_D1"/>
</dbReference>
<name>A0ABX7MBH7_9RHOO</name>
<dbReference type="NCBIfam" id="NF009280">
    <property type="entry name" value="PRK12640.1"/>
    <property type="match status" value="1"/>
</dbReference>
<accession>A0ABX7MBH7</accession>
<dbReference type="SUPFAM" id="SSF117143">
    <property type="entry name" value="Flagellar hook protein flgE"/>
    <property type="match status" value="1"/>
</dbReference>
<organism evidence="9 10">
    <name type="scientific">Niveibacterium microcysteis</name>
    <dbReference type="NCBI Taxonomy" id="2811415"/>
    <lineage>
        <taxon>Bacteria</taxon>
        <taxon>Pseudomonadati</taxon>
        <taxon>Pseudomonadota</taxon>
        <taxon>Betaproteobacteria</taxon>
        <taxon>Rhodocyclales</taxon>
        <taxon>Rhodocyclaceae</taxon>
        <taxon>Niveibacterium</taxon>
    </lineage>
</organism>
<keyword evidence="9" id="KW-0966">Cell projection</keyword>
<dbReference type="EMBL" id="CP071060">
    <property type="protein sequence ID" value="QSI78749.1"/>
    <property type="molecule type" value="Genomic_DNA"/>
</dbReference>
<dbReference type="PANTHER" id="PTHR30435:SF18">
    <property type="entry name" value="FLAGELLAR BASAL-BODY ROD PROTEIN FLGF"/>
    <property type="match status" value="1"/>
</dbReference>
<gene>
    <name evidence="9" type="primary">flgF</name>
    <name evidence="9" type="ORF">JY500_09155</name>
</gene>
<sequence length="246" mass="26021">MDRAIYTAMTGAKSTLLQQASVGHNLSNATTDGFRSELHRLRAVPVQTQALPSRAFVVDASVANDFTPGALQSTGRALDVAINGKGWFAVQTPDGGEAYTRAGRFEVSANGELVNERGLQVLGEGGPIALPPDNSYEIAGDGTISAIPRTGSRNNAEVVGRLKLVNPEEAQIQRGDDGYFRLASGQPAEADPAVKVAGGYVESSNVNIVEQMVQMISLARQFETQTRMMTAIDTNAKAADQVLSVT</sequence>
<evidence type="ECO:0000256" key="1">
    <source>
        <dbReference type="ARBA" id="ARBA00004117"/>
    </source>
</evidence>
<evidence type="ECO:0000313" key="9">
    <source>
        <dbReference type="EMBL" id="QSI78749.1"/>
    </source>
</evidence>
<dbReference type="InterPro" id="IPR020013">
    <property type="entry name" value="Flagellar_FlgE/F/G"/>
</dbReference>
<dbReference type="InterPro" id="IPR010930">
    <property type="entry name" value="Flg_bb/hook_C_dom"/>
</dbReference>
<dbReference type="Pfam" id="PF22692">
    <property type="entry name" value="LlgE_F_G_D1"/>
    <property type="match status" value="1"/>
</dbReference>
<dbReference type="RefSeq" id="WP_172203004.1">
    <property type="nucleotide sequence ID" value="NZ_CP071060.1"/>
</dbReference>
<comment type="subunit">
    <text evidence="4 6">The basal body constitutes a major portion of the flagellar organelle and consists of five rings (E,L,P,S, and M) mounted on a central rod. The rod consists of about 26 subunits of FlgG in the distal portion, and FlgB, FlgC and FlgF are thought to build up the proximal portion of the rod with about 6 subunits each.</text>
</comment>
<evidence type="ECO:0000313" key="10">
    <source>
        <dbReference type="Proteomes" id="UP000663570"/>
    </source>
</evidence>
<evidence type="ECO:0000256" key="5">
    <source>
        <dbReference type="ARBA" id="ARBA00040228"/>
    </source>
</evidence>
<evidence type="ECO:0000259" key="7">
    <source>
        <dbReference type="Pfam" id="PF06429"/>
    </source>
</evidence>
<evidence type="ECO:0000256" key="2">
    <source>
        <dbReference type="ARBA" id="ARBA00009677"/>
    </source>
</evidence>
<feature type="domain" description="Flagellar hook protein FlgE/F/G-like D1" evidence="8">
    <location>
        <begin position="81"/>
        <end position="146"/>
    </location>
</feature>
<dbReference type="InterPro" id="IPR012836">
    <property type="entry name" value="FlgF"/>
</dbReference>
<dbReference type="Proteomes" id="UP000663570">
    <property type="component" value="Chromosome"/>
</dbReference>
<feature type="domain" description="Flagellar basal-body/hook protein C-terminal" evidence="7">
    <location>
        <begin position="198"/>
        <end position="241"/>
    </location>
</feature>
<proteinExistence type="inferred from homology"/>
<reference evidence="9 10" key="1">
    <citation type="submission" date="2021-02" db="EMBL/GenBank/DDBJ databases">
        <title>Niveibacterium changnyeongensis HC41.</title>
        <authorList>
            <person name="Kang M."/>
        </authorList>
    </citation>
    <scope>NUCLEOTIDE SEQUENCE [LARGE SCALE GENOMIC DNA]</scope>
    <source>
        <strain evidence="9 10">HC41</strain>
    </source>
</reference>
<dbReference type="Pfam" id="PF06429">
    <property type="entry name" value="Flg_bbr_C"/>
    <property type="match status" value="1"/>
</dbReference>
<comment type="similarity">
    <text evidence="2 6">Belongs to the flagella basal body rod proteins family.</text>
</comment>
<keyword evidence="10" id="KW-1185">Reference proteome</keyword>
<comment type="subcellular location">
    <subcellularLocation>
        <location evidence="1 6">Bacterial flagellum basal body</location>
    </subcellularLocation>
</comment>
<dbReference type="NCBIfam" id="TIGR02490">
    <property type="entry name" value="flgF"/>
    <property type="match status" value="1"/>
</dbReference>
<evidence type="ECO:0000259" key="8">
    <source>
        <dbReference type="Pfam" id="PF22692"/>
    </source>
</evidence>
<evidence type="ECO:0000256" key="6">
    <source>
        <dbReference type="RuleBase" id="RU362116"/>
    </source>
</evidence>
<evidence type="ECO:0000256" key="3">
    <source>
        <dbReference type="ARBA" id="ARBA00023143"/>
    </source>
</evidence>
<keyword evidence="9" id="KW-0969">Cilium</keyword>
<dbReference type="NCBIfam" id="TIGR03506">
    <property type="entry name" value="FlgEFG_subfam"/>
    <property type="match status" value="1"/>
</dbReference>
<protein>
    <recommendedName>
        <fullName evidence="5 6">Flagellar basal-body rod protein FlgF</fullName>
    </recommendedName>
</protein>
<evidence type="ECO:0000256" key="4">
    <source>
        <dbReference type="ARBA" id="ARBA00038560"/>
    </source>
</evidence>
<keyword evidence="3 6" id="KW-0975">Bacterial flagellum</keyword>